<dbReference type="PRINTS" id="PR00723">
    <property type="entry name" value="SUBTILISIN"/>
</dbReference>
<feature type="domain" description="DUF2341" evidence="7">
    <location>
        <begin position="960"/>
        <end position="1040"/>
    </location>
</feature>
<gene>
    <name evidence="8" type="ORF">MNV_990031</name>
</gene>
<comment type="similarity">
    <text evidence="4">Belongs to the peptidase S8 family.</text>
</comment>
<name>A0A284VUM6_9EURY</name>
<evidence type="ECO:0000256" key="1">
    <source>
        <dbReference type="ARBA" id="ARBA00022670"/>
    </source>
</evidence>
<dbReference type="Pfam" id="PF07705">
    <property type="entry name" value="CARDB"/>
    <property type="match status" value="1"/>
</dbReference>
<dbReference type="AlphaFoldDB" id="A0A284VUM6"/>
<dbReference type="Pfam" id="PF10102">
    <property type="entry name" value="DUF2341"/>
    <property type="match status" value="1"/>
</dbReference>
<dbReference type="InterPro" id="IPR013783">
    <property type="entry name" value="Ig-like_fold"/>
</dbReference>
<reference evidence="9" key="1">
    <citation type="submission" date="2017-06" db="EMBL/GenBank/DDBJ databases">
        <authorList>
            <person name="Cremers G."/>
        </authorList>
    </citation>
    <scope>NUCLEOTIDE SEQUENCE [LARGE SCALE GENOMIC DNA]</scope>
</reference>
<accession>A0A284VUM6</accession>
<dbReference type="InterPro" id="IPR023828">
    <property type="entry name" value="Peptidase_S8_Ser-AS"/>
</dbReference>
<dbReference type="PANTHER" id="PTHR42884:SF14">
    <property type="entry name" value="NEUROENDOCRINE CONVERTASE 1"/>
    <property type="match status" value="1"/>
</dbReference>
<evidence type="ECO:0000259" key="5">
    <source>
        <dbReference type="Pfam" id="PF00082"/>
    </source>
</evidence>
<dbReference type="PROSITE" id="PS00138">
    <property type="entry name" value="SUBTILASE_SER"/>
    <property type="match status" value="1"/>
</dbReference>
<evidence type="ECO:0008006" key="10">
    <source>
        <dbReference type="Google" id="ProtNLM"/>
    </source>
</evidence>
<keyword evidence="9" id="KW-1185">Reference proteome</keyword>
<dbReference type="EMBL" id="FZMP01000250">
    <property type="protein sequence ID" value="SNQ62990.1"/>
    <property type="molecule type" value="Genomic_DNA"/>
</dbReference>
<feature type="domain" description="Peptidase S8/S53" evidence="5">
    <location>
        <begin position="640"/>
        <end position="793"/>
    </location>
</feature>
<dbReference type="GO" id="GO:0004252">
    <property type="term" value="F:serine-type endopeptidase activity"/>
    <property type="evidence" value="ECO:0007669"/>
    <property type="project" value="InterPro"/>
</dbReference>
<feature type="domain" description="CARDB" evidence="6">
    <location>
        <begin position="806"/>
        <end position="903"/>
    </location>
</feature>
<evidence type="ECO:0000256" key="2">
    <source>
        <dbReference type="ARBA" id="ARBA00022801"/>
    </source>
</evidence>
<comment type="caution">
    <text evidence="4">Lacks conserved residue(s) required for the propagation of feature annotation.</text>
</comment>
<dbReference type="Gene3D" id="3.40.50.200">
    <property type="entry name" value="Peptidase S8/S53 domain"/>
    <property type="match status" value="2"/>
</dbReference>
<dbReference type="InterPro" id="IPR015500">
    <property type="entry name" value="Peptidase_S8_subtilisin-rel"/>
</dbReference>
<keyword evidence="3" id="KW-0720">Serine protease</keyword>
<dbReference type="InterPro" id="IPR011635">
    <property type="entry name" value="CARDB"/>
</dbReference>
<organism evidence="8 9">
    <name type="scientific">Candidatus Methanoperedens nitratireducens</name>
    <dbReference type="NCBI Taxonomy" id="1392998"/>
    <lineage>
        <taxon>Archaea</taxon>
        <taxon>Methanobacteriati</taxon>
        <taxon>Methanobacteriota</taxon>
        <taxon>Stenosarchaea group</taxon>
        <taxon>Methanomicrobia</taxon>
        <taxon>Methanosarcinales</taxon>
        <taxon>ANME-2 cluster</taxon>
        <taxon>Candidatus Methanoperedentaceae</taxon>
        <taxon>Candidatus Methanoperedens</taxon>
    </lineage>
</organism>
<sequence length="1225" mass="134546">MTWYAHYLCAALSDLLPKSRTVRKGISGKVVKMNYEKYIILLIIIISGVNISSADDDFVFGPAVYERTTGSPDIFVDDFSSTEGDFVLHLDNGRDGGYKISSATITLNGETIVSQNEFNQNINSINKSIKLKSQNNLHVNLNSNPGGSITLYIHAAPVVEIEFPIKNAYHPVNVPLDGTPVEFKTAVVGTIKGNVTNATIKVNNEIFDTPVINGSFYQNVTLIENGNQISVSATDALGYTGNADIVAYVENTNKELTMPLPPPNPFENDKLGTGLNYTAYLYETQGMDAAVAFISRNPHNIVENDSVRVRIPVPEDNETYLSTLRATGIDVLGIFNATDIGGEILIEASLPVSKIREAGELDFITRVYVVASPYQESTTEGDAIIGGDKVRSLGFTGLKPDGSKVKVAVIDGSPTLHEAKIMDVIQTIAPDANVTGYREDWNSEIENATANGVDIISVSQSAPYFDLDGTDPISKNITLARTNGVLYINAAGNYARLHYKGKYQDKNNNGWHEFASFIMGRDETLNAIWSSKLDTNVTAYLHLNPADADKLDIKLGINDTEPLLLNSIQERYSRGVKGIAVPVDGSGDVRIFVTNSSKYSSSDVIGTPFQVFVLPSPISGFSYSEILDKQNQWLDHYVKESSVIAPATSRYSFTVGAALPNITEPYVNTAAYLTAIYGDFKTNKESIVRYMILATDIKNKFYYGDLAYFSGQGPVFDAAGNTLVKPDVVAPTFVSTSHGIFGGTSASAPHVAGAAALVLSANPYLTPDEVQQALEESAVELGTPGKDNEYGAGRIDVYEAVQKVLPDLRPSNILAVRDGATKNFTVKADVNNAGHGATRNIEVQFLKDSSVFNTSVIPVLNAGETITLETKWTAENYGSYNISVIVDPGKKIPELDENDNYANATVDVIGLPGWGFSKKLSIMGTTAGAQTNYQLKLTVRKGSGTDAPGTVYLGSNVRDDFGDIRFTGSDGVTLLDYWVESYESGVGAEVWVEVDSIPESPGAADVYLYYGNNPATSKSDGERTFEFFDDFNSLDLNKWDKYGTVNIANSKASIVSPWNQGYLVMKNNFDARGRSTTVAYNGRIRYPFLGKEKYLDGTSYPHFRSGQELYSFESRYKDDKYFQRTKDTEITNLVFNGSFWSGYDSTTIIRSRITVSPIAPYVTRFYLQKPNEVETLEYAENWFFTNYLMYLYAPYSNTNGAGYQEDVDLVYIRKYAEPEPTWWDR</sequence>
<dbReference type="PROSITE" id="PS51892">
    <property type="entry name" value="SUBTILASE"/>
    <property type="match status" value="1"/>
</dbReference>
<dbReference type="GO" id="GO:0016485">
    <property type="term" value="P:protein processing"/>
    <property type="evidence" value="ECO:0007669"/>
    <property type="project" value="TreeGrafter"/>
</dbReference>
<evidence type="ECO:0000313" key="9">
    <source>
        <dbReference type="Proteomes" id="UP000218615"/>
    </source>
</evidence>
<keyword evidence="2" id="KW-0378">Hydrolase</keyword>
<keyword evidence="1" id="KW-0645">Protease</keyword>
<evidence type="ECO:0000313" key="8">
    <source>
        <dbReference type="EMBL" id="SNQ62990.1"/>
    </source>
</evidence>
<evidence type="ECO:0000256" key="3">
    <source>
        <dbReference type="ARBA" id="ARBA00022825"/>
    </source>
</evidence>
<evidence type="ECO:0000259" key="6">
    <source>
        <dbReference type="Pfam" id="PF07705"/>
    </source>
</evidence>
<dbReference type="PANTHER" id="PTHR42884">
    <property type="entry name" value="PROPROTEIN CONVERTASE SUBTILISIN/KEXIN-RELATED"/>
    <property type="match status" value="1"/>
</dbReference>
<evidence type="ECO:0000256" key="4">
    <source>
        <dbReference type="PROSITE-ProRule" id="PRU01240"/>
    </source>
</evidence>
<dbReference type="InterPro" id="IPR000209">
    <property type="entry name" value="Peptidase_S8/S53_dom"/>
</dbReference>
<dbReference type="GO" id="GO:0016020">
    <property type="term" value="C:membrane"/>
    <property type="evidence" value="ECO:0007669"/>
    <property type="project" value="TreeGrafter"/>
</dbReference>
<dbReference type="Gene3D" id="2.60.40.10">
    <property type="entry name" value="Immunoglobulins"/>
    <property type="match status" value="2"/>
</dbReference>
<protein>
    <recommendedName>
        <fullName evidence="10">DUF2341 domain-containing protein</fullName>
    </recommendedName>
</protein>
<dbReference type="SUPFAM" id="SSF52743">
    <property type="entry name" value="Subtilisin-like"/>
    <property type="match status" value="1"/>
</dbReference>
<dbReference type="InterPro" id="IPR018765">
    <property type="entry name" value="DUF2341"/>
</dbReference>
<dbReference type="Proteomes" id="UP000218615">
    <property type="component" value="Unassembled WGS sequence"/>
</dbReference>
<proteinExistence type="inferred from homology"/>
<dbReference type="InterPro" id="IPR036852">
    <property type="entry name" value="Peptidase_S8/S53_dom_sf"/>
</dbReference>
<dbReference type="Pfam" id="PF00082">
    <property type="entry name" value="Peptidase_S8"/>
    <property type="match status" value="1"/>
</dbReference>
<evidence type="ECO:0000259" key="7">
    <source>
        <dbReference type="Pfam" id="PF10102"/>
    </source>
</evidence>